<evidence type="ECO:0000313" key="5">
    <source>
        <dbReference type="Proteomes" id="UP000663829"/>
    </source>
</evidence>
<sequence>MVALLYTLLSFIRDEIEEKEKEEYYQLMHKFNRLNFRTNNGSTLLHLAVVPNTFPNEYYIERNCKFPSLSAVQVLIECGGIDVNALDFNRNTPLHLLAIHSCGVLNDETLTTIKLIVKKLNEGGCHWDCINSAGKTAIECTSSGFIQKFIANQMTLNLKCIAAKIVKKSKINYYQSLSKTLCDFTELH</sequence>
<evidence type="ECO:0008006" key="6">
    <source>
        <dbReference type="Google" id="ProtNLM"/>
    </source>
</evidence>
<reference evidence="2" key="1">
    <citation type="submission" date="2021-02" db="EMBL/GenBank/DDBJ databases">
        <authorList>
            <person name="Nowell W R."/>
        </authorList>
    </citation>
    <scope>NUCLEOTIDE SEQUENCE</scope>
</reference>
<evidence type="ECO:0000313" key="2">
    <source>
        <dbReference type="EMBL" id="CAF1522645.1"/>
    </source>
</evidence>
<proteinExistence type="predicted"/>
<dbReference type="AlphaFoldDB" id="A0A815UPB7"/>
<dbReference type="SUPFAM" id="SSF48403">
    <property type="entry name" value="Ankyrin repeat"/>
    <property type="match status" value="1"/>
</dbReference>
<dbReference type="EMBL" id="CAJOBA010046452">
    <property type="protein sequence ID" value="CAF4189603.1"/>
    <property type="molecule type" value="Genomic_DNA"/>
</dbReference>
<organism evidence="2 5">
    <name type="scientific">Didymodactylos carnosus</name>
    <dbReference type="NCBI Taxonomy" id="1234261"/>
    <lineage>
        <taxon>Eukaryota</taxon>
        <taxon>Metazoa</taxon>
        <taxon>Spiralia</taxon>
        <taxon>Gnathifera</taxon>
        <taxon>Rotifera</taxon>
        <taxon>Eurotatoria</taxon>
        <taxon>Bdelloidea</taxon>
        <taxon>Philodinida</taxon>
        <taxon>Philodinidae</taxon>
        <taxon>Didymodactylos</taxon>
    </lineage>
</organism>
<name>A0A815UPB7_9BILA</name>
<evidence type="ECO:0000313" key="4">
    <source>
        <dbReference type="EMBL" id="CAF4381768.1"/>
    </source>
</evidence>
<dbReference type="EMBL" id="CAJOBC010089561">
    <property type="protein sequence ID" value="CAF4381768.1"/>
    <property type="molecule type" value="Genomic_DNA"/>
</dbReference>
<keyword evidence="5" id="KW-1185">Reference proteome</keyword>
<dbReference type="EMBL" id="CAJNOQ010024007">
    <property type="protein sequence ID" value="CAF1522645.1"/>
    <property type="molecule type" value="Genomic_DNA"/>
</dbReference>
<dbReference type="InterPro" id="IPR036770">
    <property type="entry name" value="Ankyrin_rpt-contain_sf"/>
</dbReference>
<evidence type="ECO:0000313" key="1">
    <source>
        <dbReference type="EMBL" id="CAF1381116.1"/>
    </source>
</evidence>
<comment type="caution">
    <text evidence="2">The sequence shown here is derived from an EMBL/GenBank/DDBJ whole genome shotgun (WGS) entry which is preliminary data.</text>
</comment>
<gene>
    <name evidence="2" type="ORF">GPM918_LOCUS37620</name>
    <name evidence="1" type="ORF">OVA965_LOCUS32112</name>
    <name evidence="4" type="ORF">SRO942_LOCUS38393</name>
    <name evidence="3" type="ORF">TMI583_LOCUS32968</name>
</gene>
<protein>
    <recommendedName>
        <fullName evidence="6">Ankyrin repeat protein</fullName>
    </recommendedName>
</protein>
<dbReference type="Gene3D" id="1.25.40.20">
    <property type="entry name" value="Ankyrin repeat-containing domain"/>
    <property type="match status" value="1"/>
</dbReference>
<dbReference type="OrthoDB" id="3246549at2759"/>
<dbReference type="Proteomes" id="UP000677228">
    <property type="component" value="Unassembled WGS sequence"/>
</dbReference>
<accession>A0A815UPB7</accession>
<dbReference type="Proteomes" id="UP000681722">
    <property type="component" value="Unassembled WGS sequence"/>
</dbReference>
<dbReference type="Proteomes" id="UP000663829">
    <property type="component" value="Unassembled WGS sequence"/>
</dbReference>
<dbReference type="EMBL" id="CAJNOK010024756">
    <property type="protein sequence ID" value="CAF1381116.1"/>
    <property type="molecule type" value="Genomic_DNA"/>
</dbReference>
<evidence type="ECO:0000313" key="3">
    <source>
        <dbReference type="EMBL" id="CAF4189603.1"/>
    </source>
</evidence>
<dbReference type="Proteomes" id="UP000682733">
    <property type="component" value="Unassembled WGS sequence"/>
</dbReference>